<dbReference type="Gene3D" id="2.60.120.260">
    <property type="entry name" value="Galactose-binding domain-like"/>
    <property type="match status" value="1"/>
</dbReference>
<gene>
    <name evidence="7" type="ORF">EXIGLDRAFT_690524</name>
</gene>
<evidence type="ECO:0000256" key="2">
    <source>
        <dbReference type="ARBA" id="ARBA00022692"/>
    </source>
</evidence>
<organism evidence="7 8">
    <name type="scientific">Exidia glandulosa HHB12029</name>
    <dbReference type="NCBI Taxonomy" id="1314781"/>
    <lineage>
        <taxon>Eukaryota</taxon>
        <taxon>Fungi</taxon>
        <taxon>Dikarya</taxon>
        <taxon>Basidiomycota</taxon>
        <taxon>Agaricomycotina</taxon>
        <taxon>Agaricomycetes</taxon>
        <taxon>Auriculariales</taxon>
        <taxon>Exidiaceae</taxon>
        <taxon>Exidia</taxon>
    </lineage>
</organism>
<reference evidence="7 8" key="1">
    <citation type="journal article" date="2016" name="Mol. Biol. Evol.">
        <title>Comparative Genomics of Early-Diverging Mushroom-Forming Fungi Provides Insights into the Origins of Lignocellulose Decay Capabilities.</title>
        <authorList>
            <person name="Nagy L.G."/>
            <person name="Riley R."/>
            <person name="Tritt A."/>
            <person name="Adam C."/>
            <person name="Daum C."/>
            <person name="Floudas D."/>
            <person name="Sun H."/>
            <person name="Yadav J.S."/>
            <person name="Pangilinan J."/>
            <person name="Larsson K.H."/>
            <person name="Matsuura K."/>
            <person name="Barry K."/>
            <person name="Labutti K."/>
            <person name="Kuo R."/>
            <person name="Ohm R.A."/>
            <person name="Bhattacharya S.S."/>
            <person name="Shirouzu T."/>
            <person name="Yoshinaga Y."/>
            <person name="Martin F.M."/>
            <person name="Grigoriev I.V."/>
            <person name="Hibbett D.S."/>
        </authorList>
    </citation>
    <scope>NUCLEOTIDE SEQUENCE [LARGE SCALE GENOMIC DNA]</scope>
    <source>
        <strain evidence="7 8">HHB12029</strain>
    </source>
</reference>
<feature type="compositionally biased region" description="Low complexity" evidence="5">
    <location>
        <begin position="505"/>
        <end position="539"/>
    </location>
</feature>
<dbReference type="InterPro" id="IPR051694">
    <property type="entry name" value="Immunoregulatory_rcpt-like"/>
</dbReference>
<dbReference type="GO" id="GO:0071944">
    <property type="term" value="C:cell periphery"/>
    <property type="evidence" value="ECO:0007669"/>
    <property type="project" value="UniProtKB-ARBA"/>
</dbReference>
<keyword evidence="8" id="KW-1185">Reference proteome</keyword>
<feature type="compositionally biased region" description="Polar residues" evidence="5">
    <location>
        <begin position="627"/>
        <end position="643"/>
    </location>
</feature>
<keyword evidence="2 6" id="KW-0812">Transmembrane</keyword>
<comment type="subcellular location">
    <subcellularLocation>
        <location evidence="1">Membrane</location>
        <topology evidence="1">Single-pass membrane protein</topology>
    </subcellularLocation>
</comment>
<evidence type="ECO:0000256" key="1">
    <source>
        <dbReference type="ARBA" id="ARBA00004167"/>
    </source>
</evidence>
<dbReference type="PANTHER" id="PTHR15549">
    <property type="entry name" value="PAIRED IMMUNOGLOBULIN-LIKE TYPE 2 RECEPTOR"/>
    <property type="match status" value="1"/>
</dbReference>
<dbReference type="EMBL" id="KV425882">
    <property type="protein sequence ID" value="KZW03712.1"/>
    <property type="molecule type" value="Genomic_DNA"/>
</dbReference>
<evidence type="ECO:0000256" key="6">
    <source>
        <dbReference type="SAM" id="Phobius"/>
    </source>
</evidence>
<name>A0A165QJN7_EXIGL</name>
<feature type="region of interest" description="Disordered" evidence="5">
    <location>
        <begin position="585"/>
        <end position="652"/>
    </location>
</feature>
<evidence type="ECO:0000313" key="7">
    <source>
        <dbReference type="EMBL" id="KZW03712.1"/>
    </source>
</evidence>
<keyword evidence="4 6" id="KW-0472">Membrane</keyword>
<dbReference type="InParanoid" id="A0A165QJN7"/>
<dbReference type="AlphaFoldDB" id="A0A165QJN7"/>
<sequence length="692" mass="71331">MSWTTVDDGDSRISYSPSVLQASDGFPCAAGGPLRAGASGNDACANKWLTEANIAKIQFPAAAASIPKTVHAAMVPSSVEATFKFTGSGVRLNGAAIPVPIPGVSATGSNATVTIDGAKQDASASFVPSSTASVVFSKENLGAPDSQHTLAVSFASAGQGIIYIDSFEVLGVAQPSSSSSSGSDSVSTGSSTSASDSTSPNTASGATASSASTDTSATPPKVHSNLVVAIVVPIVAALLLILGITLYVCLIPRRRRIREEKALEALPQPYGMPPQRTETPADSNSQPDSALMKKQALSAGPDAETPSGPRSLSPESSASERGLARSERGSASASASDEPEGVTVAELGSAMRRAGLTVNSLLASLANTVLAWYIAFERGVAVHHTTRAIFDTGAPRADASGGWERCMREYVYSKRATAQFNFTGLLIEPRDSTTGSNSTVGSGLRIIGGAVNFSEAPDGISVVFSNESLSSTSSQHVLSLDFTNSQYAVIYIDYFEVLTDQQASPTSSTSDSTIGTGQTTGPTSASKTTPPSTTDSPSSGQATKSVLPDPHRTPVAAIVVPVVAVFAIFLGVTAYICLRRRRRQRQEQQTLASLPQPYRDGMPFTGTPPDPVLAKKEALGLGAPNAQPASQSLPPESSAQPTSAVEPEQGVTVAELGSAMRRAGLTVNNLLASLAVRPSETAAQTRPPSYYD</sequence>
<evidence type="ECO:0000256" key="4">
    <source>
        <dbReference type="ARBA" id="ARBA00023136"/>
    </source>
</evidence>
<feature type="region of interest" description="Disordered" evidence="5">
    <location>
        <begin position="505"/>
        <end position="548"/>
    </location>
</feature>
<accession>A0A165QJN7</accession>
<proteinExistence type="predicted"/>
<feature type="transmembrane region" description="Helical" evidence="6">
    <location>
        <begin position="356"/>
        <end position="375"/>
    </location>
</feature>
<feature type="compositionally biased region" description="Polar residues" evidence="5">
    <location>
        <begin position="308"/>
        <end position="319"/>
    </location>
</feature>
<keyword evidence="3 6" id="KW-1133">Transmembrane helix</keyword>
<protein>
    <submittedName>
        <fullName evidence="7">Uncharacterized protein</fullName>
    </submittedName>
</protein>
<dbReference type="Proteomes" id="UP000077266">
    <property type="component" value="Unassembled WGS sequence"/>
</dbReference>
<evidence type="ECO:0000256" key="3">
    <source>
        <dbReference type="ARBA" id="ARBA00022989"/>
    </source>
</evidence>
<feature type="transmembrane region" description="Helical" evidence="6">
    <location>
        <begin position="226"/>
        <end position="251"/>
    </location>
</feature>
<dbReference type="GO" id="GO:0016020">
    <property type="term" value="C:membrane"/>
    <property type="evidence" value="ECO:0007669"/>
    <property type="project" value="UniProtKB-SubCell"/>
</dbReference>
<feature type="region of interest" description="Disordered" evidence="5">
    <location>
        <begin position="265"/>
        <end position="341"/>
    </location>
</feature>
<feature type="compositionally biased region" description="Polar residues" evidence="5">
    <location>
        <begin position="276"/>
        <end position="288"/>
    </location>
</feature>
<evidence type="ECO:0000313" key="8">
    <source>
        <dbReference type="Proteomes" id="UP000077266"/>
    </source>
</evidence>
<feature type="transmembrane region" description="Helical" evidence="6">
    <location>
        <begin position="555"/>
        <end position="578"/>
    </location>
</feature>
<feature type="region of interest" description="Disordered" evidence="5">
    <location>
        <begin position="177"/>
        <end position="220"/>
    </location>
</feature>
<evidence type="ECO:0000256" key="5">
    <source>
        <dbReference type="SAM" id="MobiDB-lite"/>
    </source>
</evidence>
<dbReference type="PANTHER" id="PTHR15549:SF26">
    <property type="entry name" value="AXIAL BUDDING PATTERN PROTEIN 2-RELATED"/>
    <property type="match status" value="1"/>
</dbReference>